<feature type="region of interest" description="Disordered" evidence="1">
    <location>
        <begin position="513"/>
        <end position="533"/>
    </location>
</feature>
<feature type="compositionally biased region" description="Gly residues" evidence="1">
    <location>
        <begin position="250"/>
        <end position="261"/>
    </location>
</feature>
<dbReference type="RefSeq" id="XP_042925427.1">
    <property type="nucleotide sequence ID" value="XM_043062075.1"/>
</dbReference>
<dbReference type="EMBL" id="CM008965">
    <property type="protein sequence ID" value="PNW84311.1"/>
    <property type="molecule type" value="Genomic_DNA"/>
</dbReference>
<dbReference type="Proteomes" id="UP000006906">
    <property type="component" value="Chromosome 4"/>
</dbReference>
<dbReference type="GeneID" id="66053304"/>
<evidence type="ECO:0000256" key="1">
    <source>
        <dbReference type="SAM" id="MobiDB-lite"/>
    </source>
</evidence>
<dbReference type="InParanoid" id="A0A2K3DUT9"/>
<feature type="compositionally biased region" description="Low complexity" evidence="1">
    <location>
        <begin position="238"/>
        <end position="248"/>
    </location>
</feature>
<feature type="compositionally biased region" description="Pro residues" evidence="1">
    <location>
        <begin position="200"/>
        <end position="212"/>
    </location>
</feature>
<keyword evidence="3" id="KW-1185">Reference proteome</keyword>
<feature type="region of interest" description="Disordered" evidence="1">
    <location>
        <begin position="980"/>
        <end position="1023"/>
    </location>
</feature>
<dbReference type="SUPFAM" id="SSF51197">
    <property type="entry name" value="Clavaminate synthase-like"/>
    <property type="match status" value="1"/>
</dbReference>
<accession>A0A2K3DUT9</accession>
<dbReference type="Gene3D" id="2.60.120.330">
    <property type="entry name" value="B-lactam Antibiotic, Isopenicillin N Synthase, Chain"/>
    <property type="match status" value="1"/>
</dbReference>
<sequence length="1092" mass="105799">MLSLLGTVGAGSVEGNGIGKGTVNGKGREGGKDTGTNTQEGDAVVTGVLAEPYGPLVPFYLLPSLDGWGGRTYRAVAGPPPPWHLHSQGPDPAFAAVVATPAPATAVAAATELVAGAAATRAATAATDLSRWNQQQQPQQQQLQQGRQRQGQQQQQGQPGRCGSVVGKLLSRLAGPSSGSSTSTSGSSGTGSSKGGASPAPKPALTPLPMTPAPHLEPVAWEALAAVRRRLTERRSGQQPQPQTQTQTKGGEGGVGDGSGSAAGSTGAGAATAAATADDTATVAAVALLTQVRRHGYALVSFPAVALPLEVHVAALPRDTAGTAPPAGAAVANIGTAATTGTAVNNAATGTSTAGADAATAAGSPSSTTAAAAAAPAVPTNATVRAEVNTEQVVAAVTRQALAFFGGDGDGDGGGGGGGGGAACGAGTPAALRRRCYSRQGGDGHKFVGYSRQGARQWFQLRRYGGRVPYPAYDSWRAEGAAAAGGRRGAGGAAAAAGAVAAAAAVEGAAAGTGGRGQQAVAPRRQEEQATAGGATTTYACPAAGGGGGGGGDGGSGGGGGGGGGSGGGGSGGGGSGVADVATCSGNGTTTNDAPTSCTAAMPAGFEPPPGASTAAFEESFVQLFEICRTAAVMCLAGLAAGLAAEAAIGGGGGGSGGGGGPGQHQPAPAEAEAAAVAFFEWIETELLDPPNHLPWRPVAAQRLMTPGAATPAAAGAPEQAAVADAGGIASTAIEALQAAQGGSQDGHPEQAAEADPAPQSADPRAEAPGRPGSTSDAHSLEVFGSDVLRVYQYWRPAGAALPGLVDPATGLHADMGLVTVAPLASLPGLVALRRSDGGAFVDVEGGLLAAAAAEAEAGPDAAGRRLFVVFPGEALAVVARGRLAANVHFVDERYMGVPRISMPFFCRPRPAAVIAPPPAAVAAAMEVLGLTQPPSPPLQPSPLQPSPPLQPSLPLQPSPLLPTVAAAAAAEGPVVQPASIRASGRGGGGGGAGGHSDGGGSSGPGAGKDNASHVPHSFSSHLRNPCPAAAAATGGGDGGDGCSRGGGGGVAAAGWHGHGEPLTQARFVEEVLFVRRPWGRARKDMQGTFDY</sequence>
<proteinExistence type="predicted"/>
<feature type="region of interest" description="Disordered" evidence="1">
    <location>
        <begin position="15"/>
        <end position="40"/>
    </location>
</feature>
<dbReference type="Gramene" id="PNW84311">
    <property type="protein sequence ID" value="PNW84311"/>
    <property type="gene ID" value="CHLRE_04g229250v5"/>
</dbReference>
<evidence type="ECO:0000313" key="3">
    <source>
        <dbReference type="Proteomes" id="UP000006906"/>
    </source>
</evidence>
<dbReference type="AlphaFoldDB" id="A0A2K3DUT9"/>
<dbReference type="PANTHER" id="PTHR14596">
    <property type="entry name" value="ZINC FINGER PROTEIN"/>
    <property type="match status" value="1"/>
</dbReference>
<protein>
    <submittedName>
        <fullName evidence="2">Uncharacterized protein</fullName>
    </submittedName>
</protein>
<dbReference type="PANTHER" id="PTHR14596:SF72">
    <property type="entry name" value="ZINC FINGER PROTEIN MSN2-RELATED"/>
    <property type="match status" value="1"/>
</dbReference>
<dbReference type="OrthoDB" id="420380at2759"/>
<feature type="compositionally biased region" description="Low complexity" evidence="1">
    <location>
        <begin position="174"/>
        <end position="187"/>
    </location>
</feature>
<name>A0A2K3DUT9_CHLRE</name>
<feature type="region of interest" description="Disordered" evidence="1">
    <location>
        <begin position="739"/>
        <end position="779"/>
    </location>
</feature>
<feature type="compositionally biased region" description="Low complexity" evidence="1">
    <location>
        <begin position="750"/>
        <end position="763"/>
    </location>
</feature>
<reference evidence="2 3" key="1">
    <citation type="journal article" date="2007" name="Science">
        <title>The Chlamydomonas genome reveals the evolution of key animal and plant functions.</title>
        <authorList>
            <person name="Merchant S.S."/>
            <person name="Prochnik S.E."/>
            <person name="Vallon O."/>
            <person name="Harris E.H."/>
            <person name="Karpowicz S.J."/>
            <person name="Witman G.B."/>
            <person name="Terry A."/>
            <person name="Salamov A."/>
            <person name="Fritz-Laylin L.K."/>
            <person name="Marechal-Drouard L."/>
            <person name="Marshall W.F."/>
            <person name="Qu L.H."/>
            <person name="Nelson D.R."/>
            <person name="Sanderfoot A.A."/>
            <person name="Spalding M.H."/>
            <person name="Kapitonov V.V."/>
            <person name="Ren Q."/>
            <person name="Ferris P."/>
            <person name="Lindquist E."/>
            <person name="Shapiro H."/>
            <person name="Lucas S.M."/>
            <person name="Grimwood J."/>
            <person name="Schmutz J."/>
            <person name="Cardol P."/>
            <person name="Cerutti H."/>
            <person name="Chanfreau G."/>
            <person name="Chen C.L."/>
            <person name="Cognat V."/>
            <person name="Croft M.T."/>
            <person name="Dent R."/>
            <person name="Dutcher S."/>
            <person name="Fernandez E."/>
            <person name="Fukuzawa H."/>
            <person name="Gonzalez-Ballester D."/>
            <person name="Gonzalez-Halphen D."/>
            <person name="Hallmann A."/>
            <person name="Hanikenne M."/>
            <person name="Hippler M."/>
            <person name="Inwood W."/>
            <person name="Jabbari K."/>
            <person name="Kalanon M."/>
            <person name="Kuras R."/>
            <person name="Lefebvre P.A."/>
            <person name="Lemaire S.D."/>
            <person name="Lobanov A.V."/>
            <person name="Lohr M."/>
            <person name="Manuell A."/>
            <person name="Meier I."/>
            <person name="Mets L."/>
            <person name="Mittag M."/>
            <person name="Mittelmeier T."/>
            <person name="Moroney J.V."/>
            <person name="Moseley J."/>
            <person name="Napoli C."/>
            <person name="Nedelcu A.M."/>
            <person name="Niyogi K."/>
            <person name="Novoselov S.V."/>
            <person name="Paulsen I.T."/>
            <person name="Pazour G."/>
            <person name="Purton S."/>
            <person name="Ral J.P."/>
            <person name="Riano-Pachon D.M."/>
            <person name="Riekhof W."/>
            <person name="Rymarquis L."/>
            <person name="Schroda M."/>
            <person name="Stern D."/>
            <person name="Umen J."/>
            <person name="Willows R."/>
            <person name="Wilson N."/>
            <person name="Zimmer S.L."/>
            <person name="Allmer J."/>
            <person name="Balk J."/>
            <person name="Bisova K."/>
            <person name="Chen C.J."/>
            <person name="Elias M."/>
            <person name="Gendler K."/>
            <person name="Hauser C."/>
            <person name="Lamb M.R."/>
            <person name="Ledford H."/>
            <person name="Long J.C."/>
            <person name="Minagawa J."/>
            <person name="Page M.D."/>
            <person name="Pan J."/>
            <person name="Pootakham W."/>
            <person name="Roje S."/>
            <person name="Rose A."/>
            <person name="Stahlberg E."/>
            <person name="Terauchi A.M."/>
            <person name="Yang P."/>
            <person name="Ball S."/>
            <person name="Bowler C."/>
            <person name="Dieckmann C.L."/>
            <person name="Gladyshev V.N."/>
            <person name="Green P."/>
            <person name="Jorgensen R."/>
            <person name="Mayfield S."/>
            <person name="Mueller-Roeber B."/>
            <person name="Rajamani S."/>
            <person name="Sayre R.T."/>
            <person name="Brokstein P."/>
            <person name="Dubchak I."/>
            <person name="Goodstein D."/>
            <person name="Hornick L."/>
            <person name="Huang Y.W."/>
            <person name="Jhaveri J."/>
            <person name="Luo Y."/>
            <person name="Martinez D."/>
            <person name="Ngau W.C."/>
            <person name="Otillar B."/>
            <person name="Poliakov A."/>
            <person name="Porter A."/>
            <person name="Szajkowski L."/>
            <person name="Werner G."/>
            <person name="Zhou K."/>
            <person name="Grigoriev I.V."/>
            <person name="Rokhsar D.S."/>
            <person name="Grossman A.R."/>
        </authorList>
    </citation>
    <scope>NUCLEOTIDE SEQUENCE [LARGE SCALE GENOMIC DNA]</scope>
    <source>
        <strain evidence="3">CC-503</strain>
    </source>
</reference>
<evidence type="ECO:0000313" key="2">
    <source>
        <dbReference type="EMBL" id="PNW84311.1"/>
    </source>
</evidence>
<feature type="region of interest" description="Disordered" evidence="1">
    <location>
        <begin position="128"/>
        <end position="214"/>
    </location>
</feature>
<feature type="region of interest" description="Disordered" evidence="1">
    <location>
        <begin position="933"/>
        <end position="959"/>
    </location>
</feature>
<feature type="compositionally biased region" description="Low complexity" evidence="1">
    <location>
        <begin position="134"/>
        <end position="161"/>
    </location>
</feature>
<dbReference type="InterPro" id="IPR027443">
    <property type="entry name" value="IPNS-like_sf"/>
</dbReference>
<gene>
    <name evidence="2" type="ORF">CHLRE_04g229250v5</name>
</gene>
<organism evidence="2 3">
    <name type="scientific">Chlamydomonas reinhardtii</name>
    <name type="common">Chlamydomonas smithii</name>
    <dbReference type="NCBI Taxonomy" id="3055"/>
    <lineage>
        <taxon>Eukaryota</taxon>
        <taxon>Viridiplantae</taxon>
        <taxon>Chlorophyta</taxon>
        <taxon>core chlorophytes</taxon>
        <taxon>Chlorophyceae</taxon>
        <taxon>CS clade</taxon>
        <taxon>Chlamydomonadales</taxon>
        <taxon>Chlamydomonadaceae</taxon>
        <taxon>Chlamydomonas</taxon>
    </lineage>
</organism>
<feature type="compositionally biased region" description="Gly residues" evidence="1">
    <location>
        <begin position="15"/>
        <end position="24"/>
    </location>
</feature>
<dbReference type="KEGG" id="cre:CHLRE_04g229250v5"/>
<dbReference type="STRING" id="3055.A0A2K3DUT9"/>
<feature type="compositionally biased region" description="Gly residues" evidence="1">
    <location>
        <begin position="985"/>
        <end position="1007"/>
    </location>
</feature>
<feature type="region of interest" description="Disordered" evidence="1">
    <location>
        <begin position="231"/>
        <end position="267"/>
    </location>
</feature>
<feature type="compositionally biased region" description="Pro residues" evidence="1">
    <location>
        <begin position="934"/>
        <end position="959"/>
    </location>
</feature>